<protein>
    <recommendedName>
        <fullName evidence="3">Phospholipase D-like domain-containing protein</fullName>
    </recommendedName>
</protein>
<organism evidence="1 2">
    <name type="scientific">Proteiniborus ethanoligenes</name>
    <dbReference type="NCBI Taxonomy" id="415015"/>
    <lineage>
        <taxon>Bacteria</taxon>
        <taxon>Bacillati</taxon>
        <taxon>Bacillota</taxon>
        <taxon>Clostridia</taxon>
        <taxon>Eubacteriales</taxon>
        <taxon>Proteiniborus</taxon>
    </lineage>
</organism>
<evidence type="ECO:0008006" key="3">
    <source>
        <dbReference type="Google" id="ProtNLM"/>
    </source>
</evidence>
<name>A0A1H3LPE4_9FIRM</name>
<evidence type="ECO:0000313" key="2">
    <source>
        <dbReference type="Proteomes" id="UP000198625"/>
    </source>
</evidence>
<sequence>MDQFDNLRNVIDLDYDLLTKPGNLGFYRSCEATTIFLFNNVTKQAHNYFTIMVFEEREKETEEVEYLTEKLITISSEFKMGICRYDLTMEQALDSFRQIKNSQVLYNIGGDLQIGNLDLINKQFVPQDGTVEVRLNKALKNNFINGSYIYEFFDTYKSFISILSKRQREQISNLVMKFVPINLHVLQDRIGNIIFQFPSTLLSLKSSSGKDETSLDITLYTDKRIDSEDRYGILVTNEFDNCITGIRYHDNKNSKKIRLEIGDTGNLIKTMVYDKKTDLVVYEANYSFIKHIYTRFHIGSEFPEYRTIITSNGKAEVDVEPVEFMEIPRRNMSEHKKYWKEFVKERQYKERLEELEHRMKFMQYGTSQNSEKNKALEDVRKLIIMNSEKQIMLWDPYLSANDILNTLYYSNQMGIQMRAITSSSSETRKINGEKHSDAATWISEQRNILNNNSNNYGINLEVRCQHEEFGWKFHDRFLLFVMRNGTARVWSLGTSINSLGKNHHIIQEVSHPQYIVDAFNELWNELNDERCILWKSK</sequence>
<dbReference type="RefSeq" id="WP_091726961.1">
    <property type="nucleotide sequence ID" value="NZ_FNQE01000004.1"/>
</dbReference>
<accession>A0A1H3LPE4</accession>
<dbReference type="AlphaFoldDB" id="A0A1H3LPE4"/>
<dbReference type="STRING" id="415015.SAMN05660462_00581"/>
<dbReference type="Proteomes" id="UP000198625">
    <property type="component" value="Unassembled WGS sequence"/>
</dbReference>
<proteinExistence type="predicted"/>
<gene>
    <name evidence="1" type="ORF">SAMN05660462_00581</name>
</gene>
<dbReference type="NCBIfam" id="NF040700">
    <property type="entry name" value="VPA1262_N_dom"/>
    <property type="match status" value="1"/>
</dbReference>
<reference evidence="1 2" key="1">
    <citation type="submission" date="2016-10" db="EMBL/GenBank/DDBJ databases">
        <authorList>
            <person name="de Groot N.N."/>
        </authorList>
    </citation>
    <scope>NUCLEOTIDE SEQUENCE [LARGE SCALE GENOMIC DNA]</scope>
    <source>
        <strain evidence="1 2">DSM 21650</strain>
    </source>
</reference>
<dbReference type="EMBL" id="FNQE01000004">
    <property type="protein sequence ID" value="SDY66180.1"/>
    <property type="molecule type" value="Genomic_DNA"/>
</dbReference>
<evidence type="ECO:0000313" key="1">
    <source>
        <dbReference type="EMBL" id="SDY66180.1"/>
    </source>
</evidence>
<dbReference type="OrthoDB" id="9156203at2"/>
<keyword evidence="2" id="KW-1185">Reference proteome</keyword>